<evidence type="ECO:0000256" key="6">
    <source>
        <dbReference type="ARBA" id="ARBA00049258"/>
    </source>
</evidence>
<protein>
    <recommendedName>
        <fullName evidence="3 7">L-lactate dehydrogenase</fullName>
        <shortName evidence="7">L-LDH</shortName>
        <ecNumber evidence="3 7">1.1.1.27</ecNumber>
    </recommendedName>
</protein>
<dbReference type="PANTHER" id="PTHR43128:SF16">
    <property type="entry name" value="L-LACTATE DEHYDROGENASE"/>
    <property type="match status" value="1"/>
</dbReference>
<comment type="subcellular location">
    <subcellularLocation>
        <location evidence="7">Cytoplasm</location>
    </subcellularLocation>
</comment>
<feature type="active site" description="Proton acceptor" evidence="7 8">
    <location>
        <position position="178"/>
    </location>
</feature>
<feature type="binding site" evidence="7">
    <location>
        <begin position="81"/>
        <end position="82"/>
    </location>
    <ligand>
        <name>NAD(+)</name>
        <dbReference type="ChEBI" id="CHEBI:57540"/>
    </ligand>
</feature>
<comment type="pathway">
    <text evidence="1 7">Fermentation; pyruvate fermentation to lactate; (S)-lactate from pyruvate: step 1/1.</text>
</comment>
<evidence type="ECO:0000256" key="7">
    <source>
        <dbReference type="HAMAP-Rule" id="MF_00488"/>
    </source>
</evidence>
<evidence type="ECO:0000256" key="3">
    <source>
        <dbReference type="ARBA" id="ARBA00012967"/>
    </source>
</evidence>
<comment type="subunit">
    <text evidence="7">Homotetramer.</text>
</comment>
<feature type="binding site" evidence="9">
    <location>
        <position position="84"/>
    </location>
    <ligand>
        <name>substrate</name>
    </ligand>
</feature>
<dbReference type="Gene3D" id="3.40.50.720">
    <property type="entry name" value="NAD(P)-binding Rossmann-like Domain"/>
    <property type="match status" value="1"/>
</dbReference>
<proteinExistence type="inferred from homology"/>
<dbReference type="CDD" id="cd05291">
    <property type="entry name" value="HicDH_like"/>
    <property type="match status" value="1"/>
</dbReference>
<evidence type="ECO:0000256" key="5">
    <source>
        <dbReference type="ARBA" id="ARBA00023027"/>
    </source>
</evidence>
<feature type="binding site" evidence="10">
    <location>
        <position position="97"/>
    </location>
    <ligand>
        <name>NAD(+)</name>
        <dbReference type="ChEBI" id="CHEBI:57540"/>
    </ligand>
</feature>
<dbReference type="NCBIfam" id="NF000824">
    <property type="entry name" value="PRK00066.1"/>
    <property type="match status" value="1"/>
</dbReference>
<feature type="binding site" evidence="7">
    <location>
        <begin position="150"/>
        <end position="153"/>
    </location>
    <ligand>
        <name>substrate</name>
    </ligand>
</feature>
<evidence type="ECO:0000259" key="11">
    <source>
        <dbReference type="Pfam" id="PF00056"/>
    </source>
</evidence>
<organism evidence="13 14">
    <name type="scientific">Liquorilactobacillus sucicola DSM 21376 = JCM 15457</name>
    <dbReference type="NCBI Taxonomy" id="1423806"/>
    <lineage>
        <taxon>Bacteria</taxon>
        <taxon>Bacillati</taxon>
        <taxon>Bacillota</taxon>
        <taxon>Bacilli</taxon>
        <taxon>Lactobacillales</taxon>
        <taxon>Lactobacillaceae</taxon>
        <taxon>Liquorilactobacillus</taxon>
    </lineage>
</organism>
<dbReference type="RefSeq" id="WP_152537260.1">
    <property type="nucleotide sequence ID" value="NZ_AYZF01000017.1"/>
</dbReference>
<dbReference type="Proteomes" id="UP000050961">
    <property type="component" value="Unassembled WGS sequence"/>
</dbReference>
<evidence type="ECO:0000313" key="14">
    <source>
        <dbReference type="Proteomes" id="UP000050961"/>
    </source>
</evidence>
<feature type="domain" description="Lactate/malate dehydrogenase C-terminal" evidence="12">
    <location>
        <begin position="147"/>
        <end position="306"/>
    </location>
</feature>
<dbReference type="UniPathway" id="UPA00554">
    <property type="reaction ID" value="UER00611"/>
</dbReference>
<keyword evidence="7" id="KW-0963">Cytoplasm</keyword>
<evidence type="ECO:0000256" key="8">
    <source>
        <dbReference type="PIRSR" id="PIRSR000102-1"/>
    </source>
</evidence>
<dbReference type="GO" id="GO:0005737">
    <property type="term" value="C:cytoplasm"/>
    <property type="evidence" value="ECO:0007669"/>
    <property type="project" value="UniProtKB-SubCell"/>
</dbReference>
<feature type="binding site" evidence="7">
    <location>
        <position position="41"/>
    </location>
    <ligand>
        <name>NAD(+)</name>
        <dbReference type="ChEBI" id="CHEBI:57540"/>
    </ligand>
</feature>
<accession>A0A023CV60</accession>
<feature type="binding site" evidence="7 10">
    <location>
        <position position="36"/>
    </location>
    <ligand>
        <name>NAD(+)</name>
        <dbReference type="ChEBI" id="CHEBI:57540"/>
    </ligand>
</feature>
<dbReference type="GO" id="GO:0006096">
    <property type="term" value="P:glycolytic process"/>
    <property type="evidence" value="ECO:0007669"/>
    <property type="project" value="UniProtKB-UniRule"/>
</dbReference>
<keyword evidence="14" id="KW-1185">Reference proteome</keyword>
<dbReference type="InterPro" id="IPR036291">
    <property type="entry name" value="NAD(P)-bd_dom_sf"/>
</dbReference>
<dbReference type="Pfam" id="PF02866">
    <property type="entry name" value="Ldh_1_C"/>
    <property type="match status" value="1"/>
</dbReference>
<dbReference type="InterPro" id="IPR018177">
    <property type="entry name" value="L-lactate_DH_AS"/>
</dbReference>
<feature type="binding site" evidence="7 9">
    <location>
        <position position="90"/>
    </location>
    <ligand>
        <name>substrate</name>
    </ligand>
</feature>
<dbReference type="InterPro" id="IPR001557">
    <property type="entry name" value="L-lactate/malate_DH"/>
</dbReference>
<feature type="binding site" evidence="9">
    <location>
        <position position="153"/>
    </location>
    <ligand>
        <name>substrate</name>
    </ligand>
</feature>
<evidence type="ECO:0000256" key="2">
    <source>
        <dbReference type="ARBA" id="ARBA00006054"/>
    </source>
</evidence>
<feature type="binding site" evidence="7">
    <location>
        <position position="145"/>
    </location>
    <ligand>
        <name>NAD(+)</name>
        <dbReference type="ChEBI" id="CHEBI:57540"/>
    </ligand>
</feature>
<feature type="binding site" evidence="7">
    <location>
        <begin position="122"/>
        <end position="125"/>
    </location>
    <ligand>
        <name>substrate</name>
    </ligand>
</feature>
<evidence type="ECO:0000256" key="1">
    <source>
        <dbReference type="ARBA" id="ARBA00004843"/>
    </source>
</evidence>
<dbReference type="HAMAP" id="MF_00488">
    <property type="entry name" value="Lactate_dehydrog"/>
    <property type="match status" value="1"/>
</dbReference>
<dbReference type="PANTHER" id="PTHR43128">
    <property type="entry name" value="L-2-HYDROXYCARBOXYLATE DEHYDROGENASE (NAD(P)(+))"/>
    <property type="match status" value="1"/>
</dbReference>
<feature type="binding site" evidence="7">
    <location>
        <position position="103"/>
    </location>
    <ligand>
        <name>NAD(+)</name>
        <dbReference type="ChEBI" id="CHEBI:57540"/>
    </ligand>
</feature>
<reference evidence="13 14" key="1">
    <citation type="journal article" date="2015" name="Genome Announc.">
        <title>Expanding the biotechnology potential of lactobacilli through comparative genomics of 213 strains and associated genera.</title>
        <authorList>
            <person name="Sun Z."/>
            <person name="Harris H.M."/>
            <person name="McCann A."/>
            <person name="Guo C."/>
            <person name="Argimon S."/>
            <person name="Zhang W."/>
            <person name="Yang X."/>
            <person name="Jeffery I.B."/>
            <person name="Cooney J.C."/>
            <person name="Kagawa T.F."/>
            <person name="Liu W."/>
            <person name="Song Y."/>
            <person name="Salvetti E."/>
            <person name="Wrobel A."/>
            <person name="Rasinkangas P."/>
            <person name="Parkhill J."/>
            <person name="Rea M.C."/>
            <person name="O'Sullivan O."/>
            <person name="Ritari J."/>
            <person name="Douillard F.P."/>
            <person name="Paul Ross R."/>
            <person name="Yang R."/>
            <person name="Briner A.E."/>
            <person name="Felis G.E."/>
            <person name="de Vos W.M."/>
            <person name="Barrangou R."/>
            <person name="Klaenhammer T.R."/>
            <person name="Caufield P.W."/>
            <person name="Cui Y."/>
            <person name="Zhang H."/>
            <person name="O'Toole P.W."/>
        </authorList>
    </citation>
    <scope>NUCLEOTIDE SEQUENCE [LARGE SCALE GENOMIC DNA]</scope>
    <source>
        <strain evidence="13 14">DSM 21376</strain>
    </source>
</reference>
<comment type="similarity">
    <text evidence="2 7">Belongs to the LDH/MDH superfamily. LDH family.</text>
</comment>
<feature type="domain" description="Lactate/malate dehydrogenase N-terminal" evidence="11">
    <location>
        <begin position="6"/>
        <end position="144"/>
    </location>
</feature>
<comment type="caution">
    <text evidence="7">Lacks conserved residue(s) required for the propagation of feature annotation.</text>
</comment>
<evidence type="ECO:0000256" key="9">
    <source>
        <dbReference type="PIRSR" id="PIRSR000102-2"/>
    </source>
</evidence>
<dbReference type="EMBL" id="AYZF01000017">
    <property type="protein sequence ID" value="KRN05691.1"/>
    <property type="molecule type" value="Genomic_DNA"/>
</dbReference>
<dbReference type="EC" id="1.1.1.27" evidence="3 7"/>
<gene>
    <name evidence="7" type="primary">ldh</name>
    <name evidence="13" type="ORF">FD15_GL002256</name>
</gene>
<evidence type="ECO:0000259" key="12">
    <source>
        <dbReference type="Pfam" id="PF02866"/>
    </source>
</evidence>
<comment type="function">
    <text evidence="7">Catalyzes the conversion of lactate to pyruvate.</text>
</comment>
<comment type="caution">
    <text evidence="13">The sequence shown here is derived from an EMBL/GenBank/DDBJ whole genome shotgun (WGS) entry which is preliminary data.</text>
</comment>
<dbReference type="Gene3D" id="3.90.110.10">
    <property type="entry name" value="Lactate dehydrogenase/glycoside hydrolase, family 4, C-terminal"/>
    <property type="match status" value="1"/>
</dbReference>
<dbReference type="PRINTS" id="PR00086">
    <property type="entry name" value="LLDHDRGNASE"/>
</dbReference>
<comment type="catalytic activity">
    <reaction evidence="6 7">
        <text>(S)-lactate + NAD(+) = pyruvate + NADH + H(+)</text>
        <dbReference type="Rhea" id="RHEA:23444"/>
        <dbReference type="ChEBI" id="CHEBI:15361"/>
        <dbReference type="ChEBI" id="CHEBI:15378"/>
        <dbReference type="ChEBI" id="CHEBI:16651"/>
        <dbReference type="ChEBI" id="CHEBI:57540"/>
        <dbReference type="ChEBI" id="CHEBI:57945"/>
        <dbReference type="EC" id="1.1.1.27"/>
    </reaction>
</comment>
<dbReference type="PATRIC" id="fig|1423806.3.peg.2304"/>
<evidence type="ECO:0000313" key="13">
    <source>
        <dbReference type="EMBL" id="KRN05691.1"/>
    </source>
</evidence>
<dbReference type="NCBIfam" id="TIGR01771">
    <property type="entry name" value="L-LDH-NAD"/>
    <property type="match status" value="1"/>
</dbReference>
<dbReference type="PROSITE" id="PS00064">
    <property type="entry name" value="L_LDH"/>
    <property type="match status" value="1"/>
</dbReference>
<dbReference type="PIRSF" id="PIRSF000102">
    <property type="entry name" value="Lac_mal_DH"/>
    <property type="match status" value="1"/>
</dbReference>
<dbReference type="InterPro" id="IPR001236">
    <property type="entry name" value="Lactate/malate_DH_N"/>
</dbReference>
<dbReference type="AlphaFoldDB" id="A0A023CV60"/>
<feature type="binding site" evidence="7">
    <location>
        <position position="67"/>
    </location>
    <ligand>
        <name>NAD(+)</name>
        <dbReference type="ChEBI" id="CHEBI:57540"/>
    </ligand>
</feature>
<evidence type="ECO:0000256" key="4">
    <source>
        <dbReference type="ARBA" id="ARBA00023002"/>
    </source>
</evidence>
<feature type="binding site" evidence="10">
    <location>
        <begin position="11"/>
        <end position="16"/>
    </location>
    <ligand>
        <name>NAD(+)</name>
        <dbReference type="ChEBI" id="CHEBI:57540"/>
    </ligand>
</feature>
<dbReference type="GO" id="GO:0004459">
    <property type="term" value="F:L-lactate dehydrogenase (NAD+) activity"/>
    <property type="evidence" value="ECO:0007669"/>
    <property type="project" value="UniProtKB-UniRule"/>
</dbReference>
<dbReference type="InterPro" id="IPR022383">
    <property type="entry name" value="Lactate/malate_DH_C"/>
</dbReference>
<feature type="binding site" evidence="7">
    <location>
        <position position="15"/>
    </location>
    <ligand>
        <name>NAD(+)</name>
        <dbReference type="ChEBI" id="CHEBI:57540"/>
    </ligand>
</feature>
<feature type="binding site" evidence="7">
    <location>
        <position position="228"/>
    </location>
    <ligand>
        <name>substrate</name>
    </ligand>
</feature>
<dbReference type="GO" id="GO:0006089">
    <property type="term" value="P:lactate metabolic process"/>
    <property type="evidence" value="ECO:0007669"/>
    <property type="project" value="TreeGrafter"/>
</dbReference>
<dbReference type="SUPFAM" id="SSF51735">
    <property type="entry name" value="NAD(P)-binding Rossmann-fold domains"/>
    <property type="match status" value="1"/>
</dbReference>
<dbReference type="STRING" id="1423806.FD15_GL002256"/>
<keyword evidence="4 7" id="KW-0560">Oxidoreductase</keyword>
<dbReference type="InterPro" id="IPR015955">
    <property type="entry name" value="Lactate_DH/Glyco_Ohase_4_C"/>
</dbReference>
<sequence>MKKLHKIILVGSGAVGSSFAFSLLQNVTSTELIVVDINKERTQGDVLDLQDLIPLSDGANIVRAGSYDDAVDADIAVITAGVPRQPGETRLDLFKRNASILKSIVIPIVNSGFKGCFVVSSNPVDVLTTITQQLSGFPKERVIGTGTSLDSARLSVELGLKLNVPVDKIKNAYVLGEHGDSLFATFAETTVLGKKLSKIAALDDESLHELEESVKNRGSRIISLKGATHYGVAVCLMKICKAILTDEEIILPVSAPLTGEYEQNNIYLGTPAVIGAGGLKRIIELPLVPTEYAKMKLSAEKMKKILVSLE</sequence>
<dbReference type="Pfam" id="PF00056">
    <property type="entry name" value="Ldh_1_N"/>
    <property type="match status" value="1"/>
</dbReference>
<name>A0A023CV60_9LACO</name>
<dbReference type="SUPFAM" id="SSF56327">
    <property type="entry name" value="LDH C-terminal domain-like"/>
    <property type="match status" value="1"/>
</dbReference>
<keyword evidence="5 7" id="KW-0520">NAD</keyword>
<dbReference type="eggNOG" id="COG0039">
    <property type="taxonomic scope" value="Bacteria"/>
</dbReference>
<evidence type="ECO:0000256" key="10">
    <source>
        <dbReference type="PIRSR" id="PIRSR000102-3"/>
    </source>
</evidence>
<feature type="binding site" evidence="9">
    <location>
        <position position="122"/>
    </location>
    <ligand>
        <name>substrate</name>
    </ligand>
</feature>
<dbReference type="InterPro" id="IPR011304">
    <property type="entry name" value="L-lactate_DH"/>
</dbReference>